<dbReference type="EMBL" id="CAJOBP010003133">
    <property type="protein sequence ID" value="CAF4391494.1"/>
    <property type="molecule type" value="Genomic_DNA"/>
</dbReference>
<name>A0A817TLJ3_9BILA</name>
<dbReference type="AlphaFoldDB" id="A0A817TLJ3"/>
<dbReference type="SUPFAM" id="SSF57424">
    <property type="entry name" value="LDL receptor-like module"/>
    <property type="match status" value="1"/>
</dbReference>
<evidence type="ECO:0000313" key="8">
    <source>
        <dbReference type="EMBL" id="CAF3322540.1"/>
    </source>
</evidence>
<evidence type="ECO:0000259" key="7">
    <source>
        <dbReference type="Pfam" id="PF10551"/>
    </source>
</evidence>
<comment type="caution">
    <text evidence="8">The sequence shown here is derived from an EMBL/GenBank/DDBJ whole genome shotgun (WGS) entry which is preliminary data.</text>
</comment>
<dbReference type="Pfam" id="PF00057">
    <property type="entry name" value="Ldl_recept_a"/>
    <property type="match status" value="1"/>
</dbReference>
<dbReference type="Pfam" id="PF04500">
    <property type="entry name" value="FLYWCH"/>
    <property type="match status" value="1"/>
</dbReference>
<evidence type="ECO:0000256" key="2">
    <source>
        <dbReference type="ARBA" id="ARBA00022771"/>
    </source>
</evidence>
<evidence type="ECO:0000256" key="3">
    <source>
        <dbReference type="ARBA" id="ARBA00022833"/>
    </source>
</evidence>
<sequence>MYLITNDTESNQMIFCNCSLSSFGSRCQYTFNSALAIHSFGDFVRVTFKNRNQLREKLLVHTCYPYLSECNRGLHRCVSIGVKFVTKMDCIGESFGLDEQQCDQLEMNECGTNEYRCHNGAQCIPLDFVRDGKDIIDCLDGTDELEIDIQPDIEMPITEDAIIRCISITVFQCEEATCCFPRTVVSGDGECVRYGNIPTLGRPCIGTGRDLNSTRALFTSFDPLSPDCRKALFYALKLYYYFNNIHSEKRCSSDIQLSVANNCAQEYVWFSTQPILYGYFQFVYITNRSVNVLEYNIAPYLVCNDPRQCLHLPKKKIQMNGRDCRPYWQFFQKPLIIRRSKTALRTCSNSSSSSSLSSLQSMSQSSSSSSTISTDSVSSDLNSLSLNNTSTIPTSASSSSFEMNHLPQPSAITVIKSIRSKDQLFMEGYTYQCNVIRKHEIRWTCKEKHNKKSPCRTAINTTKNSATEQNPIYSFASSNSVAHNHHPDKDNQVILTFRSRLKEFGEANRSAPPTKLYNILTTDMKLSDKQMGMLTRSEVLRKTIYNIRLKTAPPLPRDITFDIPSQFRITSADKSFLLYDHLYSKNTKRILLFSSEFLIRKMCSSSLLSMDGTFSVVPKMFKQLYIIVAIDEATHSAEPVAWILLSDKHAQTYILIFKAMKKAASRLKLELKPERFITDYESGIIKAVREEVGRCFSS</sequence>
<dbReference type="InterPro" id="IPR002172">
    <property type="entry name" value="LDrepeatLR_classA_rpt"/>
</dbReference>
<evidence type="ECO:0000256" key="5">
    <source>
        <dbReference type="PROSITE-ProRule" id="PRU00124"/>
    </source>
</evidence>
<dbReference type="Gene3D" id="4.10.400.10">
    <property type="entry name" value="Low-density Lipoprotein Receptor"/>
    <property type="match status" value="1"/>
</dbReference>
<keyword evidence="4" id="KW-1015">Disulfide bond</keyword>
<evidence type="ECO:0000313" key="9">
    <source>
        <dbReference type="EMBL" id="CAF4391494.1"/>
    </source>
</evidence>
<dbReference type="InterPro" id="IPR018289">
    <property type="entry name" value="MULE_transposase_dom"/>
</dbReference>
<comment type="caution">
    <text evidence="5">Lacks conserved residue(s) required for the propagation of feature annotation.</text>
</comment>
<dbReference type="InterPro" id="IPR036055">
    <property type="entry name" value="LDL_receptor-like_sf"/>
</dbReference>
<organism evidence="8 10">
    <name type="scientific">Rotaria socialis</name>
    <dbReference type="NCBI Taxonomy" id="392032"/>
    <lineage>
        <taxon>Eukaryota</taxon>
        <taxon>Metazoa</taxon>
        <taxon>Spiralia</taxon>
        <taxon>Gnathifera</taxon>
        <taxon>Rotifera</taxon>
        <taxon>Eurotatoria</taxon>
        <taxon>Bdelloidea</taxon>
        <taxon>Philodinida</taxon>
        <taxon>Philodinidae</taxon>
        <taxon>Rotaria</taxon>
    </lineage>
</organism>
<keyword evidence="3" id="KW-0862">Zinc</keyword>
<dbReference type="Proteomes" id="UP000663873">
    <property type="component" value="Unassembled WGS sequence"/>
</dbReference>
<dbReference type="GO" id="GO:0008270">
    <property type="term" value="F:zinc ion binding"/>
    <property type="evidence" value="ECO:0007669"/>
    <property type="project" value="UniProtKB-KW"/>
</dbReference>
<feature type="domain" description="FLYWCH-type" evidence="6">
    <location>
        <begin position="415"/>
        <end position="464"/>
    </location>
</feature>
<keyword evidence="11" id="KW-1185">Reference proteome</keyword>
<gene>
    <name evidence="8" type="ORF">TIS948_LOCUS20328</name>
    <name evidence="9" type="ORF">UJA718_LOCUS18449</name>
</gene>
<evidence type="ECO:0000313" key="11">
    <source>
        <dbReference type="Proteomes" id="UP000663873"/>
    </source>
</evidence>
<dbReference type="PROSITE" id="PS50068">
    <property type="entry name" value="LDLRA_2"/>
    <property type="match status" value="1"/>
</dbReference>
<evidence type="ECO:0000259" key="6">
    <source>
        <dbReference type="Pfam" id="PF04500"/>
    </source>
</evidence>
<dbReference type="Gene3D" id="2.20.25.240">
    <property type="match status" value="1"/>
</dbReference>
<reference evidence="8" key="1">
    <citation type="submission" date="2021-02" db="EMBL/GenBank/DDBJ databases">
        <authorList>
            <person name="Nowell W R."/>
        </authorList>
    </citation>
    <scope>NUCLEOTIDE SEQUENCE</scope>
</reference>
<dbReference type="Pfam" id="PF10551">
    <property type="entry name" value="MULE"/>
    <property type="match status" value="1"/>
</dbReference>
<proteinExistence type="predicted"/>
<keyword evidence="2" id="KW-0863">Zinc-finger</keyword>
<evidence type="ECO:0000313" key="10">
    <source>
        <dbReference type="Proteomes" id="UP000663825"/>
    </source>
</evidence>
<evidence type="ECO:0000256" key="1">
    <source>
        <dbReference type="ARBA" id="ARBA00022723"/>
    </source>
</evidence>
<evidence type="ECO:0000256" key="4">
    <source>
        <dbReference type="ARBA" id="ARBA00023157"/>
    </source>
</evidence>
<evidence type="ECO:0008006" key="12">
    <source>
        <dbReference type="Google" id="ProtNLM"/>
    </source>
</evidence>
<dbReference type="OrthoDB" id="9990982at2759"/>
<dbReference type="Proteomes" id="UP000663825">
    <property type="component" value="Unassembled WGS sequence"/>
</dbReference>
<keyword evidence="1" id="KW-0479">Metal-binding</keyword>
<feature type="domain" description="MULE transposase" evidence="7">
    <location>
        <begin position="608"/>
        <end position="691"/>
    </location>
</feature>
<dbReference type="SMART" id="SM00192">
    <property type="entry name" value="LDLa"/>
    <property type="match status" value="1"/>
</dbReference>
<dbReference type="EMBL" id="CAJNXB010003523">
    <property type="protein sequence ID" value="CAF3322540.1"/>
    <property type="molecule type" value="Genomic_DNA"/>
</dbReference>
<dbReference type="InterPro" id="IPR007588">
    <property type="entry name" value="Znf_FLYWCH"/>
</dbReference>
<accession>A0A817TLJ3</accession>
<protein>
    <recommendedName>
        <fullName evidence="12">MULE transposase domain-containing protein</fullName>
    </recommendedName>
</protein>